<organism evidence="2 3">
    <name type="scientific">Populus alba x Populus x berolinensis</name>
    <dbReference type="NCBI Taxonomy" id="444605"/>
    <lineage>
        <taxon>Eukaryota</taxon>
        <taxon>Viridiplantae</taxon>
        <taxon>Streptophyta</taxon>
        <taxon>Embryophyta</taxon>
        <taxon>Tracheophyta</taxon>
        <taxon>Spermatophyta</taxon>
        <taxon>Magnoliopsida</taxon>
        <taxon>eudicotyledons</taxon>
        <taxon>Gunneridae</taxon>
        <taxon>Pentapetalae</taxon>
        <taxon>rosids</taxon>
        <taxon>fabids</taxon>
        <taxon>Malpighiales</taxon>
        <taxon>Salicaceae</taxon>
        <taxon>Saliceae</taxon>
        <taxon>Populus</taxon>
    </lineage>
</organism>
<name>A0AAD6W1X3_9ROSI</name>
<evidence type="ECO:0000313" key="2">
    <source>
        <dbReference type="EMBL" id="KAJ6996062.1"/>
    </source>
</evidence>
<reference evidence="2" key="1">
    <citation type="journal article" date="2023" name="Mol. Ecol. Resour.">
        <title>Chromosome-level genome assembly of a triploid poplar Populus alba 'Berolinensis'.</title>
        <authorList>
            <person name="Chen S."/>
            <person name="Yu Y."/>
            <person name="Wang X."/>
            <person name="Wang S."/>
            <person name="Zhang T."/>
            <person name="Zhou Y."/>
            <person name="He R."/>
            <person name="Meng N."/>
            <person name="Wang Y."/>
            <person name="Liu W."/>
            <person name="Liu Z."/>
            <person name="Liu J."/>
            <person name="Guo Q."/>
            <person name="Huang H."/>
            <person name="Sederoff R.R."/>
            <person name="Wang G."/>
            <person name="Qu G."/>
            <person name="Chen S."/>
        </authorList>
    </citation>
    <scope>NUCLEOTIDE SEQUENCE</scope>
    <source>
        <strain evidence="2">SC-2020</strain>
    </source>
</reference>
<dbReference type="Proteomes" id="UP001164929">
    <property type="component" value="Chromosome 5"/>
</dbReference>
<keyword evidence="1" id="KW-0472">Membrane</keyword>
<dbReference type="EMBL" id="JAQIZT010000005">
    <property type="protein sequence ID" value="KAJ6996062.1"/>
    <property type="molecule type" value="Genomic_DNA"/>
</dbReference>
<keyword evidence="1" id="KW-0812">Transmembrane</keyword>
<comment type="caution">
    <text evidence="2">The sequence shown here is derived from an EMBL/GenBank/DDBJ whole genome shotgun (WGS) entry which is preliminary data.</text>
</comment>
<keyword evidence="3" id="KW-1185">Reference proteome</keyword>
<evidence type="ECO:0000256" key="1">
    <source>
        <dbReference type="SAM" id="Phobius"/>
    </source>
</evidence>
<gene>
    <name evidence="2" type="ORF">NC653_012828</name>
</gene>
<keyword evidence="1" id="KW-1133">Transmembrane helix</keyword>
<dbReference type="AlphaFoldDB" id="A0AAD6W1X3"/>
<proteinExistence type="predicted"/>
<accession>A0AAD6W1X3</accession>
<protein>
    <submittedName>
        <fullName evidence="2">Uncharacterized protein</fullName>
    </submittedName>
</protein>
<sequence length="88" mass="9765">MNIYTESEGNTRQSTSQAAFVSNLRFLILQAESTSSAEGKVIMELLLVMVSGFLPFSLYFRFSINVFCLNPAVEEVAVCIYLGDSLLE</sequence>
<evidence type="ECO:0000313" key="3">
    <source>
        <dbReference type="Proteomes" id="UP001164929"/>
    </source>
</evidence>
<feature type="transmembrane region" description="Helical" evidence="1">
    <location>
        <begin position="41"/>
        <end position="60"/>
    </location>
</feature>